<feature type="transmembrane region" description="Helical" evidence="6">
    <location>
        <begin position="262"/>
        <end position="285"/>
    </location>
</feature>
<protein>
    <submittedName>
        <fullName evidence="7">Lysylphosphatidylglycerol synthase domain-containing protein</fullName>
    </submittedName>
</protein>
<keyword evidence="8" id="KW-1185">Reference proteome</keyword>
<name>A0ABW3JIC8_9FLAO</name>
<gene>
    <name evidence="7" type="ORF">ACFQ1R_08725</name>
</gene>
<keyword evidence="3 6" id="KW-0812">Transmembrane</keyword>
<organism evidence="7 8">
    <name type="scientific">Mariniflexile jejuense</name>
    <dbReference type="NCBI Taxonomy" id="1173582"/>
    <lineage>
        <taxon>Bacteria</taxon>
        <taxon>Pseudomonadati</taxon>
        <taxon>Bacteroidota</taxon>
        <taxon>Flavobacteriia</taxon>
        <taxon>Flavobacteriales</taxon>
        <taxon>Flavobacteriaceae</taxon>
        <taxon>Mariniflexile</taxon>
    </lineage>
</organism>
<dbReference type="RefSeq" id="WP_379925771.1">
    <property type="nucleotide sequence ID" value="NZ_JBHTJI010000001.1"/>
</dbReference>
<evidence type="ECO:0000313" key="7">
    <source>
        <dbReference type="EMBL" id="MFD0990178.1"/>
    </source>
</evidence>
<keyword evidence="5 6" id="KW-0472">Membrane</keyword>
<dbReference type="InterPro" id="IPR022791">
    <property type="entry name" value="L-PG_synthase/AglD"/>
</dbReference>
<evidence type="ECO:0000256" key="6">
    <source>
        <dbReference type="SAM" id="Phobius"/>
    </source>
</evidence>
<keyword evidence="2" id="KW-1003">Cell membrane</keyword>
<feature type="transmembrane region" description="Helical" evidence="6">
    <location>
        <begin position="119"/>
        <end position="141"/>
    </location>
</feature>
<reference evidence="8" key="1">
    <citation type="journal article" date="2019" name="Int. J. Syst. Evol. Microbiol.">
        <title>The Global Catalogue of Microorganisms (GCM) 10K type strain sequencing project: providing services to taxonomists for standard genome sequencing and annotation.</title>
        <authorList>
            <consortium name="The Broad Institute Genomics Platform"/>
            <consortium name="The Broad Institute Genome Sequencing Center for Infectious Disease"/>
            <person name="Wu L."/>
            <person name="Ma J."/>
        </authorList>
    </citation>
    <scope>NUCLEOTIDE SEQUENCE [LARGE SCALE GENOMIC DNA]</scope>
    <source>
        <strain evidence="8">CCUG 62414</strain>
    </source>
</reference>
<evidence type="ECO:0000256" key="3">
    <source>
        <dbReference type="ARBA" id="ARBA00022692"/>
    </source>
</evidence>
<evidence type="ECO:0000256" key="5">
    <source>
        <dbReference type="ARBA" id="ARBA00023136"/>
    </source>
</evidence>
<keyword evidence="4 6" id="KW-1133">Transmembrane helix</keyword>
<comment type="caution">
    <text evidence="7">The sequence shown here is derived from an EMBL/GenBank/DDBJ whole genome shotgun (WGS) entry which is preliminary data.</text>
</comment>
<dbReference type="Proteomes" id="UP001597061">
    <property type="component" value="Unassembled WGS sequence"/>
</dbReference>
<evidence type="ECO:0000256" key="1">
    <source>
        <dbReference type="ARBA" id="ARBA00004651"/>
    </source>
</evidence>
<evidence type="ECO:0000256" key="2">
    <source>
        <dbReference type="ARBA" id="ARBA00022475"/>
    </source>
</evidence>
<evidence type="ECO:0000313" key="8">
    <source>
        <dbReference type="Proteomes" id="UP001597061"/>
    </source>
</evidence>
<feature type="transmembrane region" description="Helical" evidence="6">
    <location>
        <begin position="232"/>
        <end position="255"/>
    </location>
</feature>
<sequence>MLIKISIVVIAFYFIYQKLTNNSGLAFSSFTKIITENSIFSAKSIIILSFLSIFNWFFEILKWQKLVSAIKNIAFKNALEQTLGSLTASLFTPNRIGEYGAKAIYYTKTFRKKIMLTNLISNALQMAVTTFLGAIGCYFFVSKYQMALNTSKFFIISIFALFIITLIVFIIRKTKFRFKGFSFEKIKAFVLYYPKSTIAFGIGYSLLRYAIFSFQFYYLLTLFNINISYFDAMLFITTMYLLASIIPSIFIFDVVVKSGIAVYLFSFVGINALTILSIVTIMWLFNFVIPSIFGSYFVLKFNFPETNP</sequence>
<dbReference type="EMBL" id="JBHTJI010000001">
    <property type="protein sequence ID" value="MFD0990178.1"/>
    <property type="molecule type" value="Genomic_DNA"/>
</dbReference>
<feature type="transmembrane region" description="Helical" evidence="6">
    <location>
        <begin position="153"/>
        <end position="171"/>
    </location>
</feature>
<evidence type="ECO:0000256" key="4">
    <source>
        <dbReference type="ARBA" id="ARBA00022989"/>
    </source>
</evidence>
<proteinExistence type="predicted"/>
<dbReference type="Pfam" id="PF03706">
    <property type="entry name" value="LPG_synthase_TM"/>
    <property type="match status" value="1"/>
</dbReference>
<accession>A0ABW3JIC8</accession>
<comment type="subcellular location">
    <subcellularLocation>
        <location evidence="1">Cell membrane</location>
        <topology evidence="1">Multi-pass membrane protein</topology>
    </subcellularLocation>
</comment>
<feature type="transmembrane region" description="Helical" evidence="6">
    <location>
        <begin position="38"/>
        <end position="58"/>
    </location>
</feature>
<feature type="transmembrane region" description="Helical" evidence="6">
    <location>
        <begin position="192"/>
        <end position="212"/>
    </location>
</feature>